<dbReference type="SUPFAM" id="SSF47459">
    <property type="entry name" value="HLH, helix-loop-helix DNA-binding domain"/>
    <property type="match status" value="1"/>
</dbReference>
<evidence type="ECO:0000313" key="4">
    <source>
        <dbReference type="Proteomes" id="UP000014978"/>
    </source>
</evidence>
<accession>S7WAE5</accession>
<dbReference type="PROSITE" id="PS50888">
    <property type="entry name" value="BHLH"/>
    <property type="match status" value="1"/>
</dbReference>
<comment type="caution">
    <text evidence="3">The sequence shown here is derived from an EMBL/GenBank/DDBJ whole genome shotgun (WGS) entry which is preliminary data.</text>
</comment>
<sequence length="153" mass="18215">MIINQDMLEEKNKKSSKNNSNNIKTLKSSLDLLASATLQLNKEWSFIDTTVDKNKSYKEIEALFTEISKIKPADYKNLKKFIEYNKQMKKIKNMDKKRMHSEYETRRRNIINLGINAMMDFFEVKTRRSKKEIITEAVKMILEMKIKELKQNQ</sequence>
<dbReference type="InParanoid" id="S7WAE5"/>
<name>S7WAE5_SPRLO</name>
<feature type="domain" description="BHLH" evidence="2">
    <location>
        <begin position="95"/>
        <end position="144"/>
    </location>
</feature>
<dbReference type="AlphaFoldDB" id="S7WAE5"/>
<gene>
    <name evidence="3" type="ORF">SLOPH_456</name>
</gene>
<dbReference type="VEuPathDB" id="MicrosporidiaDB:SLOPH_456"/>
<dbReference type="InterPro" id="IPR011598">
    <property type="entry name" value="bHLH_dom"/>
</dbReference>
<dbReference type="GO" id="GO:0046983">
    <property type="term" value="F:protein dimerization activity"/>
    <property type="evidence" value="ECO:0007669"/>
    <property type="project" value="InterPro"/>
</dbReference>
<evidence type="ECO:0000313" key="3">
    <source>
        <dbReference type="EMBL" id="EPR79930.1"/>
    </source>
</evidence>
<organism evidence="3 4">
    <name type="scientific">Spraguea lophii (strain 42_110)</name>
    <name type="common">Microsporidian parasite</name>
    <dbReference type="NCBI Taxonomy" id="1358809"/>
    <lineage>
        <taxon>Eukaryota</taxon>
        <taxon>Fungi</taxon>
        <taxon>Fungi incertae sedis</taxon>
        <taxon>Microsporidia</taxon>
        <taxon>Spragueidae</taxon>
        <taxon>Spraguea</taxon>
    </lineage>
</organism>
<evidence type="ECO:0000259" key="2">
    <source>
        <dbReference type="PROSITE" id="PS50888"/>
    </source>
</evidence>
<dbReference type="EMBL" id="ATCN01000071">
    <property type="protein sequence ID" value="EPR79930.1"/>
    <property type="molecule type" value="Genomic_DNA"/>
</dbReference>
<dbReference type="Proteomes" id="UP000014978">
    <property type="component" value="Unassembled WGS sequence"/>
</dbReference>
<evidence type="ECO:0000256" key="1">
    <source>
        <dbReference type="SAM" id="MobiDB-lite"/>
    </source>
</evidence>
<keyword evidence="4" id="KW-1185">Reference proteome</keyword>
<dbReference type="HOGENOM" id="CLU_1714487_0_0_1"/>
<dbReference type="InterPro" id="IPR036638">
    <property type="entry name" value="HLH_DNA-bd_sf"/>
</dbReference>
<protein>
    <recommendedName>
        <fullName evidence="2">BHLH domain-containing protein</fullName>
    </recommendedName>
</protein>
<reference evidence="4" key="1">
    <citation type="journal article" date="2013" name="PLoS Genet.">
        <title>The genome of Spraguea lophii and the basis of host-microsporidian interactions.</title>
        <authorList>
            <person name="Campbell S.E."/>
            <person name="Williams T.A."/>
            <person name="Yousuf A."/>
            <person name="Soanes D.M."/>
            <person name="Paszkiewicz K.H."/>
            <person name="Williams B.A.P."/>
        </authorList>
    </citation>
    <scope>NUCLEOTIDE SEQUENCE [LARGE SCALE GENOMIC DNA]</scope>
    <source>
        <strain evidence="4">42_110</strain>
    </source>
</reference>
<feature type="region of interest" description="Disordered" evidence="1">
    <location>
        <begin position="1"/>
        <end position="21"/>
    </location>
</feature>
<proteinExistence type="predicted"/>